<dbReference type="UniPathway" id="UPA00143"/>
<comment type="cofactor">
    <cofactor evidence="2">
        <name>Zn(2+)</name>
        <dbReference type="ChEBI" id="CHEBI:29105"/>
    </cofactor>
</comment>
<evidence type="ECO:0000256" key="6">
    <source>
        <dbReference type="ARBA" id="ARBA00022679"/>
    </source>
</evidence>
<evidence type="ECO:0000256" key="7">
    <source>
        <dbReference type="ARBA" id="ARBA00022723"/>
    </source>
</evidence>
<dbReference type="EMBL" id="KY270500">
    <property type="protein sequence ID" value="AST48374.1"/>
    <property type="molecule type" value="mRNA"/>
</dbReference>
<dbReference type="GO" id="GO:0061630">
    <property type="term" value="F:ubiquitin protein ligase activity"/>
    <property type="evidence" value="ECO:0007669"/>
    <property type="project" value="UniProtKB-EC"/>
</dbReference>
<organism evidence="16">
    <name type="scientific">Salvia miltiorrhiza</name>
    <name type="common">Chinese sage</name>
    <dbReference type="NCBI Taxonomy" id="226208"/>
    <lineage>
        <taxon>Eukaryota</taxon>
        <taxon>Viridiplantae</taxon>
        <taxon>Streptophyta</taxon>
        <taxon>Embryophyta</taxon>
        <taxon>Tracheophyta</taxon>
        <taxon>Spermatophyta</taxon>
        <taxon>Magnoliopsida</taxon>
        <taxon>eudicotyledons</taxon>
        <taxon>Gunneridae</taxon>
        <taxon>Pentapetalae</taxon>
        <taxon>asterids</taxon>
        <taxon>lamiids</taxon>
        <taxon>Lamiales</taxon>
        <taxon>Lamiaceae</taxon>
        <taxon>Nepetoideae</taxon>
        <taxon>Mentheae</taxon>
        <taxon>Salviinae</taxon>
        <taxon>Salvia</taxon>
        <taxon>Salvia incertae sedis</taxon>
    </lineage>
</organism>
<keyword evidence="6" id="KW-0808">Transferase</keyword>
<keyword evidence="13" id="KW-0812">Transmembrane</keyword>
<keyword evidence="16" id="KW-0436">Ligase</keyword>
<dbReference type="InterPro" id="IPR002867">
    <property type="entry name" value="IBR_dom"/>
</dbReference>
<keyword evidence="13" id="KW-1133">Transmembrane helix</keyword>
<proteinExistence type="evidence at transcript level"/>
<dbReference type="SMART" id="SM00647">
    <property type="entry name" value="IBR"/>
    <property type="match status" value="1"/>
</dbReference>
<dbReference type="InterPro" id="IPR001841">
    <property type="entry name" value="Znf_RING"/>
</dbReference>
<feature type="domain" description="RING-type" evidence="14">
    <location>
        <begin position="41"/>
        <end position="85"/>
    </location>
</feature>
<dbReference type="CDD" id="cd22584">
    <property type="entry name" value="Rcat_RBR_unk"/>
    <property type="match status" value="1"/>
</dbReference>
<name>A0A7R6D7N4_SALMI</name>
<dbReference type="AlphaFoldDB" id="A0A7R6D7N4"/>
<dbReference type="GO" id="GO:0008270">
    <property type="term" value="F:zinc ion binding"/>
    <property type="evidence" value="ECO:0007669"/>
    <property type="project" value="UniProtKB-KW"/>
</dbReference>
<feature type="transmembrane region" description="Helical" evidence="13">
    <location>
        <begin position="244"/>
        <end position="264"/>
    </location>
</feature>
<evidence type="ECO:0000256" key="2">
    <source>
        <dbReference type="ARBA" id="ARBA00001947"/>
    </source>
</evidence>
<evidence type="ECO:0000313" key="16">
    <source>
        <dbReference type="EMBL" id="AST48374.1"/>
    </source>
</evidence>
<dbReference type="Pfam" id="PF01485">
    <property type="entry name" value="IBR"/>
    <property type="match status" value="1"/>
</dbReference>
<evidence type="ECO:0000256" key="5">
    <source>
        <dbReference type="ARBA" id="ARBA00012251"/>
    </source>
</evidence>
<comment type="function">
    <text evidence="3">Might act as an E3 ubiquitin-protein ligase, or as part of E3 complex, which accepts ubiquitin from specific E2 ubiquitin-conjugating enzymes and then transfers it to substrates.</text>
</comment>
<sequence>MGNTLQKLPQFSQHRELQLRGQTNHQQSSEFEDDGNREFTCEICIEPASKRFRNAGRCSHPFCTDCVVKYIRAKLDDGAGDIMCPGLGCGHSLDPAACTEVVGTDLFVRWCDALCEAAILGAERCYCPYRNCNVLIVNECGGIVRKSKCPSCKRPLCFQCKRVWHAGFGCDESGEARDRNDVAFGRLAEQNKWKRCPRCRHFVELLEGCRIVKCRCGISFCYKCGKQVEQHWCRCDRTSLCCEWCFRVSILVIFLTFAFFFFTWGQSLRNNTPT</sequence>
<dbReference type="InterPro" id="IPR044066">
    <property type="entry name" value="TRIAD_supradom"/>
</dbReference>
<keyword evidence="8" id="KW-0677">Repeat</keyword>
<dbReference type="PROSITE" id="PS50089">
    <property type="entry name" value="ZF_RING_2"/>
    <property type="match status" value="1"/>
</dbReference>
<accession>A0A7R6D7N4</accession>
<dbReference type="PROSITE" id="PS00518">
    <property type="entry name" value="ZF_RING_1"/>
    <property type="match status" value="1"/>
</dbReference>
<evidence type="ECO:0000256" key="12">
    <source>
        <dbReference type="PROSITE-ProRule" id="PRU00175"/>
    </source>
</evidence>
<dbReference type="InterPro" id="IPR013083">
    <property type="entry name" value="Znf_RING/FYVE/PHD"/>
</dbReference>
<dbReference type="EC" id="2.3.2.31" evidence="5"/>
<keyword evidence="13" id="KW-0472">Membrane</keyword>
<evidence type="ECO:0000259" key="15">
    <source>
        <dbReference type="PROSITE" id="PS51873"/>
    </source>
</evidence>
<dbReference type="PROSITE" id="PS51873">
    <property type="entry name" value="TRIAD"/>
    <property type="match status" value="1"/>
</dbReference>
<evidence type="ECO:0000259" key="14">
    <source>
        <dbReference type="PROSITE" id="PS50089"/>
    </source>
</evidence>
<dbReference type="Gene3D" id="3.30.40.10">
    <property type="entry name" value="Zinc/RING finger domain, C3HC4 (zinc finger)"/>
    <property type="match status" value="1"/>
</dbReference>
<protein>
    <recommendedName>
        <fullName evidence="5">RBR-type E3 ubiquitin transferase</fullName>
        <ecNumber evidence="5">2.3.2.31</ecNumber>
    </recommendedName>
</protein>
<dbReference type="GO" id="GO:0016874">
    <property type="term" value="F:ligase activity"/>
    <property type="evidence" value="ECO:0007669"/>
    <property type="project" value="UniProtKB-KW"/>
</dbReference>
<dbReference type="PANTHER" id="PTHR11685">
    <property type="entry name" value="RBR FAMILY RING FINGER AND IBR DOMAIN-CONTAINING"/>
    <property type="match status" value="1"/>
</dbReference>
<dbReference type="InterPro" id="IPR031127">
    <property type="entry name" value="E3_UB_ligase_RBR"/>
</dbReference>
<keyword evidence="11" id="KW-0862">Zinc</keyword>
<keyword evidence="10" id="KW-0833">Ubl conjugation pathway</keyword>
<evidence type="ECO:0000256" key="8">
    <source>
        <dbReference type="ARBA" id="ARBA00022737"/>
    </source>
</evidence>
<feature type="domain" description="RING-type" evidence="15">
    <location>
        <begin position="37"/>
        <end position="245"/>
    </location>
</feature>
<evidence type="ECO:0000256" key="9">
    <source>
        <dbReference type="ARBA" id="ARBA00022771"/>
    </source>
</evidence>
<dbReference type="SUPFAM" id="SSF57850">
    <property type="entry name" value="RING/U-box"/>
    <property type="match status" value="2"/>
</dbReference>
<evidence type="ECO:0000256" key="10">
    <source>
        <dbReference type="ARBA" id="ARBA00022786"/>
    </source>
</evidence>
<dbReference type="FunFam" id="3.30.40.10:FF:000230">
    <property type="entry name" value="RBR-type E3 ubiquitin transferase"/>
    <property type="match status" value="1"/>
</dbReference>
<keyword evidence="7" id="KW-0479">Metal-binding</keyword>
<dbReference type="Gene3D" id="1.20.120.1750">
    <property type="match status" value="1"/>
</dbReference>
<comment type="catalytic activity">
    <reaction evidence="1">
        <text>[E2 ubiquitin-conjugating enzyme]-S-ubiquitinyl-L-cysteine + [acceptor protein]-L-lysine = [E2 ubiquitin-conjugating enzyme]-L-cysteine + [acceptor protein]-N(6)-ubiquitinyl-L-lysine.</text>
        <dbReference type="EC" id="2.3.2.31"/>
    </reaction>
</comment>
<evidence type="ECO:0000256" key="13">
    <source>
        <dbReference type="SAM" id="Phobius"/>
    </source>
</evidence>
<dbReference type="InterPro" id="IPR017907">
    <property type="entry name" value="Znf_RING_CS"/>
</dbReference>
<evidence type="ECO:0000256" key="3">
    <source>
        <dbReference type="ARBA" id="ARBA00003976"/>
    </source>
</evidence>
<dbReference type="GO" id="GO:0016567">
    <property type="term" value="P:protein ubiquitination"/>
    <property type="evidence" value="ECO:0007669"/>
    <property type="project" value="UniProtKB-UniPathway"/>
</dbReference>
<reference evidence="16" key="1">
    <citation type="submission" date="2016-11" db="EMBL/GenBank/DDBJ databases">
        <title>The novel RING Finger ubiquitin ligase SmSIP1 mediates the proteasomal degradation of SmSQS1 and modulates/Affects Sterol Synthesis Pathway in Salvia miltiorrhiza Bunge.</title>
        <authorList>
            <person name="Huang L.Q."/>
            <person name="Rong Q.X."/>
            <person name="Jiang D."/>
        </authorList>
    </citation>
    <scope>NUCLEOTIDE SEQUENCE</scope>
</reference>
<evidence type="ECO:0000256" key="4">
    <source>
        <dbReference type="ARBA" id="ARBA00005884"/>
    </source>
</evidence>
<keyword evidence="9 12" id="KW-0863">Zinc-finger</keyword>
<evidence type="ECO:0000256" key="11">
    <source>
        <dbReference type="ARBA" id="ARBA00022833"/>
    </source>
</evidence>
<comment type="similarity">
    <text evidence="4">Belongs to the RBR family. Ariadne subfamily.</text>
</comment>
<evidence type="ECO:0000256" key="1">
    <source>
        <dbReference type="ARBA" id="ARBA00001798"/>
    </source>
</evidence>